<evidence type="ECO:0000313" key="2">
    <source>
        <dbReference type="EMBL" id="GLQ89870.1"/>
    </source>
</evidence>
<proteinExistence type="predicted"/>
<protein>
    <submittedName>
        <fullName evidence="2">Uncharacterized protein</fullName>
    </submittedName>
</protein>
<comment type="caution">
    <text evidence="2">The sequence shown here is derived from an EMBL/GenBank/DDBJ whole genome shotgun (WGS) entry which is preliminary data.</text>
</comment>
<sequence>MNTFVRGLALLLLALPLWATAQNTQDVSRIGGSIYPTMIKPAPVPVPGPTPSAHPSFATQGIQAVCIGSPAHADRCGAQANMAFCDVDDVGLAHCLSHYAKALVKQPDGARRALSFTVQDAHGASSIVTVLATLAQSDKAIAKAALDGMPSAEIVAMRTSTGDMPYSEASRLP</sequence>
<dbReference type="RefSeq" id="WP_284333307.1">
    <property type="nucleotide sequence ID" value="NZ_BSOA01000044.1"/>
</dbReference>
<feature type="chain" id="PRO_5046573581" evidence="1">
    <location>
        <begin position="22"/>
        <end position="173"/>
    </location>
</feature>
<reference evidence="3" key="1">
    <citation type="journal article" date="2019" name="Int. J. Syst. Evol. Microbiol.">
        <title>The Global Catalogue of Microorganisms (GCM) 10K type strain sequencing project: providing services to taxonomists for standard genome sequencing and annotation.</title>
        <authorList>
            <consortium name="The Broad Institute Genomics Platform"/>
            <consortium name="The Broad Institute Genome Sequencing Center for Infectious Disease"/>
            <person name="Wu L."/>
            <person name="Ma J."/>
        </authorList>
    </citation>
    <scope>NUCLEOTIDE SEQUENCE [LARGE SCALE GENOMIC DNA]</scope>
    <source>
        <strain evidence="3">NBRC 111981</strain>
    </source>
</reference>
<dbReference type="EMBL" id="BSOA01000044">
    <property type="protein sequence ID" value="GLQ89870.1"/>
    <property type="molecule type" value="Genomic_DNA"/>
</dbReference>
<accession>A0ABQ5XE02</accession>
<evidence type="ECO:0000256" key="1">
    <source>
        <dbReference type="SAM" id="SignalP"/>
    </source>
</evidence>
<organism evidence="2 3">
    <name type="scientific">Dyella flagellata</name>
    <dbReference type="NCBI Taxonomy" id="1867833"/>
    <lineage>
        <taxon>Bacteria</taxon>
        <taxon>Pseudomonadati</taxon>
        <taxon>Pseudomonadota</taxon>
        <taxon>Gammaproteobacteria</taxon>
        <taxon>Lysobacterales</taxon>
        <taxon>Rhodanobacteraceae</taxon>
        <taxon>Dyella</taxon>
    </lineage>
</organism>
<keyword evidence="3" id="KW-1185">Reference proteome</keyword>
<feature type="signal peptide" evidence="1">
    <location>
        <begin position="1"/>
        <end position="21"/>
    </location>
</feature>
<keyword evidence="1" id="KW-0732">Signal</keyword>
<dbReference type="Proteomes" id="UP001156627">
    <property type="component" value="Unassembled WGS sequence"/>
</dbReference>
<gene>
    <name evidence="2" type="ORF">GCM10007898_34450</name>
</gene>
<evidence type="ECO:0000313" key="3">
    <source>
        <dbReference type="Proteomes" id="UP001156627"/>
    </source>
</evidence>
<name>A0ABQ5XE02_9GAMM</name>